<evidence type="ECO:0000313" key="6">
    <source>
        <dbReference type="Proteomes" id="UP001144805"/>
    </source>
</evidence>
<protein>
    <submittedName>
        <fullName evidence="5">Dihydrodipicolinate synthase family protein</fullName>
    </submittedName>
</protein>
<organism evidence="5 6">
    <name type="scientific">Kaistia nematophila</name>
    <dbReference type="NCBI Taxonomy" id="2994654"/>
    <lineage>
        <taxon>Bacteria</taxon>
        <taxon>Pseudomonadati</taxon>
        <taxon>Pseudomonadota</taxon>
        <taxon>Alphaproteobacteria</taxon>
        <taxon>Hyphomicrobiales</taxon>
        <taxon>Kaistiaceae</taxon>
        <taxon>Kaistia</taxon>
    </lineage>
</organism>
<dbReference type="RefSeq" id="WP_266339148.1">
    <property type="nucleotide sequence ID" value="NZ_JAPKNK010000005.1"/>
</dbReference>
<accession>A0A9X3E2E6</accession>
<dbReference type="PANTHER" id="PTHR12128">
    <property type="entry name" value="DIHYDRODIPICOLINATE SYNTHASE"/>
    <property type="match status" value="1"/>
</dbReference>
<comment type="caution">
    <text evidence="5">The sequence shown here is derived from an EMBL/GenBank/DDBJ whole genome shotgun (WGS) entry which is preliminary data.</text>
</comment>
<dbReference type="Pfam" id="PF00701">
    <property type="entry name" value="DHDPS"/>
    <property type="match status" value="1"/>
</dbReference>
<name>A0A9X3E2E6_9HYPH</name>
<evidence type="ECO:0000313" key="5">
    <source>
        <dbReference type="EMBL" id="MCX5570179.1"/>
    </source>
</evidence>
<dbReference type="InterPro" id="IPR002220">
    <property type="entry name" value="DapA-like"/>
</dbReference>
<dbReference type="InterPro" id="IPR013785">
    <property type="entry name" value="Aldolase_TIM"/>
</dbReference>
<evidence type="ECO:0000256" key="2">
    <source>
        <dbReference type="ARBA" id="ARBA00023239"/>
    </source>
</evidence>
<dbReference type="SMART" id="SM01130">
    <property type="entry name" value="DHDPS"/>
    <property type="match status" value="1"/>
</dbReference>
<dbReference type="Gene3D" id="3.20.20.70">
    <property type="entry name" value="Aldolase class I"/>
    <property type="match status" value="1"/>
</dbReference>
<sequence length="305" mass="32628">MSLPALHGVVPILVTPFHEDGRIDEESLANLVEFNIAAGVHGLGVALGSEVFKFNEAERAQVTRVVIAAANKRVPIVINSGAAGTDLAVFYSKAAEAAGADMLMVIPPSFMPVSSDEIFDYYKAIDAAVGIPVILQDVPQAPISPGLALKIAAECPNVKYIKVETLPVTSKVAAMAEQAGDRLTIFGGAGGSYFIEELRRGALGTMPFCSQPADFVAVWDAFRQGDQATARQHFDATIMAINRLAVQGGDIFYFIHKQILVRRGVIRTAVVRSPTTAIDRITAREIEELIAEIVPVATPFRQLAA</sequence>
<feature type="binding site" evidence="4">
    <location>
        <position position="206"/>
    </location>
    <ligand>
        <name>pyruvate</name>
        <dbReference type="ChEBI" id="CHEBI:15361"/>
    </ligand>
</feature>
<reference evidence="5" key="1">
    <citation type="submission" date="2022-11" db="EMBL/GenBank/DDBJ databases">
        <title>Biodiversity and phylogenetic relationships of bacteria.</title>
        <authorList>
            <person name="Machado R.A.R."/>
            <person name="Bhat A."/>
            <person name="Loulou A."/>
            <person name="Kallel S."/>
        </authorList>
    </citation>
    <scope>NUCLEOTIDE SEQUENCE</scope>
    <source>
        <strain evidence="5">K-TC2</strain>
    </source>
</reference>
<dbReference type="SUPFAM" id="SSF51569">
    <property type="entry name" value="Aldolase"/>
    <property type="match status" value="1"/>
</dbReference>
<evidence type="ECO:0000256" key="1">
    <source>
        <dbReference type="ARBA" id="ARBA00007592"/>
    </source>
</evidence>
<evidence type="ECO:0000256" key="4">
    <source>
        <dbReference type="PIRSR" id="PIRSR001365-2"/>
    </source>
</evidence>
<dbReference type="GO" id="GO:0008840">
    <property type="term" value="F:4-hydroxy-tetrahydrodipicolinate synthase activity"/>
    <property type="evidence" value="ECO:0007669"/>
    <property type="project" value="TreeGrafter"/>
</dbReference>
<dbReference type="Proteomes" id="UP001144805">
    <property type="component" value="Unassembled WGS sequence"/>
</dbReference>
<proteinExistence type="inferred from homology"/>
<evidence type="ECO:0000256" key="3">
    <source>
        <dbReference type="PIRNR" id="PIRNR001365"/>
    </source>
</evidence>
<dbReference type="CDD" id="cd00408">
    <property type="entry name" value="DHDPS-like"/>
    <property type="match status" value="1"/>
</dbReference>
<dbReference type="EMBL" id="JAPKNK010000005">
    <property type="protein sequence ID" value="MCX5570179.1"/>
    <property type="molecule type" value="Genomic_DNA"/>
</dbReference>
<dbReference type="GO" id="GO:0005829">
    <property type="term" value="C:cytosol"/>
    <property type="evidence" value="ECO:0007669"/>
    <property type="project" value="TreeGrafter"/>
</dbReference>
<dbReference type="PIRSF" id="PIRSF001365">
    <property type="entry name" value="DHDPS"/>
    <property type="match status" value="1"/>
</dbReference>
<dbReference type="AlphaFoldDB" id="A0A9X3E2E6"/>
<keyword evidence="2 3" id="KW-0456">Lyase</keyword>
<dbReference type="PANTHER" id="PTHR12128:SF66">
    <property type="entry name" value="4-HYDROXY-2-OXOGLUTARATE ALDOLASE, MITOCHONDRIAL"/>
    <property type="match status" value="1"/>
</dbReference>
<keyword evidence="6" id="KW-1185">Reference proteome</keyword>
<comment type="similarity">
    <text evidence="1 3">Belongs to the DapA family.</text>
</comment>
<gene>
    <name evidence="5" type="ORF">OSH07_13320</name>
</gene>